<dbReference type="Proteomes" id="UP000652219">
    <property type="component" value="Unassembled WGS sequence"/>
</dbReference>
<gene>
    <name evidence="1" type="ORF">CSOJ01_09985</name>
</gene>
<dbReference type="EMBL" id="WIGN01000200">
    <property type="protein sequence ID" value="KAF6804765.1"/>
    <property type="molecule type" value="Genomic_DNA"/>
</dbReference>
<sequence>MIPPTLPQRLVFIRVSPAPDRSNTINMLNHQLPGLSTSSTATIRVLAEHLNGRTALAIRVSAMTSAVIRDWLARHRGW</sequence>
<protein>
    <submittedName>
        <fullName evidence="1">Uncharacterized protein</fullName>
    </submittedName>
</protein>
<evidence type="ECO:0000313" key="2">
    <source>
        <dbReference type="Proteomes" id="UP000652219"/>
    </source>
</evidence>
<proteinExistence type="predicted"/>
<organism evidence="1 2">
    <name type="scientific">Colletotrichum sojae</name>
    <dbReference type="NCBI Taxonomy" id="2175907"/>
    <lineage>
        <taxon>Eukaryota</taxon>
        <taxon>Fungi</taxon>
        <taxon>Dikarya</taxon>
        <taxon>Ascomycota</taxon>
        <taxon>Pezizomycotina</taxon>
        <taxon>Sordariomycetes</taxon>
        <taxon>Hypocreomycetidae</taxon>
        <taxon>Glomerellales</taxon>
        <taxon>Glomerellaceae</taxon>
        <taxon>Colletotrichum</taxon>
        <taxon>Colletotrichum orchidearum species complex</taxon>
    </lineage>
</organism>
<dbReference type="AlphaFoldDB" id="A0A8H6J244"/>
<comment type="caution">
    <text evidence="1">The sequence shown here is derived from an EMBL/GenBank/DDBJ whole genome shotgun (WGS) entry which is preliminary data.</text>
</comment>
<evidence type="ECO:0000313" key="1">
    <source>
        <dbReference type="EMBL" id="KAF6804765.1"/>
    </source>
</evidence>
<accession>A0A8H6J244</accession>
<keyword evidence="2" id="KW-1185">Reference proteome</keyword>
<name>A0A8H6J244_9PEZI</name>
<reference evidence="1 2" key="1">
    <citation type="journal article" date="2020" name="Phytopathology">
        <title>Genome Sequence Resources of Colletotrichum truncatum, C. plurivorum, C. musicola, and C. sojae: Four Species Pathogenic to Soybean (Glycine max).</title>
        <authorList>
            <person name="Rogerio F."/>
            <person name="Boufleur T.R."/>
            <person name="Ciampi-Guillardi M."/>
            <person name="Sukno S.A."/>
            <person name="Thon M.R."/>
            <person name="Massola Junior N.S."/>
            <person name="Baroncelli R."/>
        </authorList>
    </citation>
    <scope>NUCLEOTIDE SEQUENCE [LARGE SCALE GENOMIC DNA]</scope>
    <source>
        <strain evidence="1 2">LFN0009</strain>
    </source>
</reference>